<protein>
    <submittedName>
        <fullName evidence="1">Uncharacterized protein</fullName>
    </submittedName>
</protein>
<dbReference type="EMBL" id="VJMJ01000114">
    <property type="protein sequence ID" value="KAF0734460.1"/>
    <property type="molecule type" value="Genomic_DNA"/>
</dbReference>
<name>A0A6G0X3I4_9STRA</name>
<evidence type="ECO:0000313" key="1">
    <source>
        <dbReference type="EMBL" id="KAF0734460.1"/>
    </source>
</evidence>
<gene>
    <name evidence="1" type="ORF">Ae201684_008919</name>
</gene>
<proteinExistence type="predicted"/>
<comment type="caution">
    <text evidence="1">The sequence shown here is derived from an EMBL/GenBank/DDBJ whole genome shotgun (WGS) entry which is preliminary data.</text>
</comment>
<reference evidence="1 2" key="1">
    <citation type="submission" date="2019-07" db="EMBL/GenBank/DDBJ databases">
        <title>Genomics analysis of Aphanomyces spp. identifies a new class of oomycete effector associated with host adaptation.</title>
        <authorList>
            <person name="Gaulin E."/>
        </authorList>
    </citation>
    <scope>NUCLEOTIDE SEQUENCE [LARGE SCALE GENOMIC DNA]</scope>
    <source>
        <strain evidence="1 2">ATCC 201684</strain>
    </source>
</reference>
<dbReference type="Proteomes" id="UP000481153">
    <property type="component" value="Unassembled WGS sequence"/>
</dbReference>
<organism evidence="1 2">
    <name type="scientific">Aphanomyces euteiches</name>
    <dbReference type="NCBI Taxonomy" id="100861"/>
    <lineage>
        <taxon>Eukaryota</taxon>
        <taxon>Sar</taxon>
        <taxon>Stramenopiles</taxon>
        <taxon>Oomycota</taxon>
        <taxon>Saprolegniomycetes</taxon>
        <taxon>Saprolegniales</taxon>
        <taxon>Verrucalvaceae</taxon>
        <taxon>Aphanomyces</taxon>
    </lineage>
</organism>
<accession>A0A6G0X3I4</accession>
<dbReference type="VEuPathDB" id="FungiDB:AeMF1_015481"/>
<keyword evidence="2" id="KW-1185">Reference proteome</keyword>
<sequence length="129" mass="14257">MDDVLSFLSDRTAGIEDGCLGFPMFQDETVWSFNGMPEVCGFEESCLTESSVFDSDELTALVLSAVCSTDNYSQDGISCMETLFVSPLSSIWLLLGLHTTLKLGAFVQTNGFQPSYRSRELIAKRGHRH</sequence>
<evidence type="ECO:0000313" key="2">
    <source>
        <dbReference type="Proteomes" id="UP000481153"/>
    </source>
</evidence>
<dbReference type="AlphaFoldDB" id="A0A6G0X3I4"/>